<name>A0A285TDF0_9RHOB</name>
<dbReference type="InterPro" id="IPR001296">
    <property type="entry name" value="Glyco_trans_1"/>
</dbReference>
<feature type="domain" description="Glycosyl transferase family 1" evidence="1">
    <location>
        <begin position="227"/>
        <end position="392"/>
    </location>
</feature>
<dbReference type="AlphaFoldDB" id="A0A285TDF0"/>
<dbReference type="CDD" id="cd03801">
    <property type="entry name" value="GT4_PimA-like"/>
    <property type="match status" value="1"/>
</dbReference>
<dbReference type="InterPro" id="IPR050194">
    <property type="entry name" value="Glycosyltransferase_grp1"/>
</dbReference>
<gene>
    <name evidence="2" type="ORF">SAMN05877831_11841</name>
</gene>
<protein>
    <submittedName>
        <fullName evidence="2">Glycosyltransferase involved in cell wall bisynthesis</fullName>
    </submittedName>
</protein>
<dbReference type="Gene3D" id="3.40.50.2000">
    <property type="entry name" value="Glycogen Phosphorylase B"/>
    <property type="match status" value="2"/>
</dbReference>
<proteinExistence type="predicted"/>
<evidence type="ECO:0000259" key="1">
    <source>
        <dbReference type="Pfam" id="PF00534"/>
    </source>
</evidence>
<organism evidence="2 3">
    <name type="scientific">Rhodobacter maris</name>
    <dbReference type="NCBI Taxonomy" id="446682"/>
    <lineage>
        <taxon>Bacteria</taxon>
        <taxon>Pseudomonadati</taxon>
        <taxon>Pseudomonadota</taxon>
        <taxon>Alphaproteobacteria</taxon>
        <taxon>Rhodobacterales</taxon>
        <taxon>Rhodobacter group</taxon>
        <taxon>Rhodobacter</taxon>
    </lineage>
</organism>
<dbReference type="PANTHER" id="PTHR45947:SF3">
    <property type="entry name" value="SULFOQUINOVOSYL TRANSFERASE SQD2"/>
    <property type="match status" value="1"/>
</dbReference>
<evidence type="ECO:0000313" key="3">
    <source>
        <dbReference type="Proteomes" id="UP000219111"/>
    </source>
</evidence>
<sequence length="418" mass="45814">MDKLSILIVAPNTSSALGGEAFLPFKYFQLLRARGVDVRLVTHSRNRGNLQAAFPDHQQLIHYIEDTALLRTIARSGRKVPEPVRSIVFGTALNFVYENMQSRMIRRVLAESSVDVIHQPIPVSPRIPSSLYGFGIPVVIGPMNGGMSYPEGYDEFVSARARGFISVTRLLAIALNRLIPGKRRAAALLVANERTRAALPVSHPNVIELVENGVDLSIWTSAPEHHRPRLPSDPFRLVYLGRLVGWKAVDITLKAVFLARQSGRDVRLDIIGNGIERAALEALTQSLSLETSVRFWGFQTQNACASILGESDALILNSLYECGGAVVLEAMSLGLPVIASDWGGPVDYLDKRCGILVAPVPRESFAQRLADAIVHLADDPERASAMGEAGRTKAVTQFDWDKKVDKILSIYNSLMSSV</sequence>
<accession>A0A285TDF0</accession>
<dbReference type="PANTHER" id="PTHR45947">
    <property type="entry name" value="SULFOQUINOVOSYL TRANSFERASE SQD2"/>
    <property type="match status" value="1"/>
</dbReference>
<reference evidence="3" key="1">
    <citation type="submission" date="2017-08" db="EMBL/GenBank/DDBJ databases">
        <authorList>
            <person name="Varghese N."/>
            <person name="Submissions S."/>
        </authorList>
    </citation>
    <scope>NUCLEOTIDE SEQUENCE [LARGE SCALE GENOMIC DNA]</scope>
    <source>
        <strain evidence="3">JA276</strain>
    </source>
</reference>
<keyword evidence="2" id="KW-0808">Transferase</keyword>
<evidence type="ECO:0000313" key="2">
    <source>
        <dbReference type="EMBL" id="SOC19701.1"/>
    </source>
</evidence>
<dbReference type="Pfam" id="PF00534">
    <property type="entry name" value="Glycos_transf_1"/>
    <property type="match status" value="1"/>
</dbReference>
<dbReference type="Proteomes" id="UP000219111">
    <property type="component" value="Unassembled WGS sequence"/>
</dbReference>
<dbReference type="GO" id="GO:0016757">
    <property type="term" value="F:glycosyltransferase activity"/>
    <property type="evidence" value="ECO:0007669"/>
    <property type="project" value="InterPro"/>
</dbReference>
<keyword evidence="3" id="KW-1185">Reference proteome</keyword>
<dbReference type="SUPFAM" id="SSF53756">
    <property type="entry name" value="UDP-Glycosyltransferase/glycogen phosphorylase"/>
    <property type="match status" value="1"/>
</dbReference>
<dbReference type="EMBL" id="OBMT01000018">
    <property type="protein sequence ID" value="SOC19701.1"/>
    <property type="molecule type" value="Genomic_DNA"/>
</dbReference>